<dbReference type="EMBL" id="CP002810">
    <property type="protein sequence ID" value="AEG43151.1"/>
    <property type="molecule type" value="Genomic_DNA"/>
</dbReference>
<evidence type="ECO:0000313" key="3">
    <source>
        <dbReference type="EMBL" id="AEG43151.1"/>
    </source>
</evidence>
<name>F6FTF8_ISOV2</name>
<dbReference type="InterPro" id="IPR022062">
    <property type="entry name" value="DUF3618"/>
</dbReference>
<dbReference type="KEGG" id="iva:Isova_0352"/>
<sequence>MTENQPQDAAVARPPMSRRELEAEVVRSRAEVAATLDALTTRLSPSYQAAQLAQSTRRAASDAGTFVTGGGLPSGDARRSRNAKILLGVVALTATVVAVAVTRALRR</sequence>
<dbReference type="HOGENOM" id="CLU_166228_0_0_11"/>
<keyword evidence="2" id="KW-0812">Transmembrane</keyword>
<evidence type="ECO:0008006" key="5">
    <source>
        <dbReference type="Google" id="ProtNLM"/>
    </source>
</evidence>
<accession>F6FTF8</accession>
<dbReference type="eggNOG" id="ENOG5033K44">
    <property type="taxonomic scope" value="Bacteria"/>
</dbReference>
<dbReference type="AlphaFoldDB" id="F6FTF8"/>
<dbReference type="RefSeq" id="WP_013837546.1">
    <property type="nucleotide sequence ID" value="NC_015588.1"/>
</dbReference>
<proteinExistence type="predicted"/>
<dbReference type="Proteomes" id="UP000009236">
    <property type="component" value="Chromosome"/>
</dbReference>
<feature type="transmembrane region" description="Helical" evidence="2">
    <location>
        <begin position="85"/>
        <end position="105"/>
    </location>
</feature>
<organism evidence="4">
    <name type="scientific">Isoptericola variabilis (strain 225)</name>
    <dbReference type="NCBI Taxonomy" id="743718"/>
    <lineage>
        <taxon>Bacteria</taxon>
        <taxon>Bacillati</taxon>
        <taxon>Actinomycetota</taxon>
        <taxon>Actinomycetes</taxon>
        <taxon>Micrococcales</taxon>
        <taxon>Promicromonosporaceae</taxon>
        <taxon>Isoptericola</taxon>
    </lineage>
</organism>
<evidence type="ECO:0000313" key="4">
    <source>
        <dbReference type="Proteomes" id="UP000009236"/>
    </source>
</evidence>
<keyword evidence="4" id="KW-1185">Reference proteome</keyword>
<dbReference type="Pfam" id="PF12277">
    <property type="entry name" value="DUF3618"/>
    <property type="match status" value="1"/>
</dbReference>
<keyword evidence="2" id="KW-0472">Membrane</keyword>
<gene>
    <name evidence="3" type="ordered locus">Isova_0352</name>
</gene>
<feature type="region of interest" description="Disordered" evidence="1">
    <location>
        <begin position="1"/>
        <end position="20"/>
    </location>
</feature>
<protein>
    <recommendedName>
        <fullName evidence="5">DUF3618 domain-containing protein</fullName>
    </recommendedName>
</protein>
<keyword evidence="2" id="KW-1133">Transmembrane helix</keyword>
<reference evidence="3 4" key="1">
    <citation type="submission" date="2011-05" db="EMBL/GenBank/DDBJ databases">
        <title>Complete sequence of Isoptericola variabilis 225.</title>
        <authorList>
            <consortium name="US DOE Joint Genome Institute"/>
            <person name="Lucas S."/>
            <person name="Han J."/>
            <person name="Lapidus A."/>
            <person name="Cheng J.-F."/>
            <person name="Goodwin L."/>
            <person name="Pitluck S."/>
            <person name="Peters L."/>
            <person name="Mikhailova N."/>
            <person name="Zeytun A."/>
            <person name="Han C."/>
            <person name="Tapia R."/>
            <person name="Land M."/>
            <person name="Hauser L."/>
            <person name="Kyrpides N."/>
            <person name="Ivanova N."/>
            <person name="Pagani I."/>
            <person name="Siebers A."/>
            <person name="Allgaier M."/>
            <person name="Thelen M."/>
            <person name="Hugenholtz P."/>
            <person name="Gladden J."/>
            <person name="Woyke T."/>
        </authorList>
    </citation>
    <scope>NUCLEOTIDE SEQUENCE [LARGE SCALE GENOMIC DNA]</scope>
    <source>
        <strain evidence="4">225</strain>
    </source>
</reference>
<evidence type="ECO:0000256" key="1">
    <source>
        <dbReference type="SAM" id="MobiDB-lite"/>
    </source>
</evidence>
<evidence type="ECO:0000256" key="2">
    <source>
        <dbReference type="SAM" id="Phobius"/>
    </source>
</evidence>